<accession>A0ABQ5K467</accession>
<organism evidence="2 3">
    <name type="scientific">Aduncisulcus paluster</name>
    <dbReference type="NCBI Taxonomy" id="2918883"/>
    <lineage>
        <taxon>Eukaryota</taxon>
        <taxon>Metamonada</taxon>
        <taxon>Carpediemonas-like organisms</taxon>
        <taxon>Aduncisulcus</taxon>
    </lineage>
</organism>
<proteinExistence type="inferred from homology"/>
<evidence type="ECO:0000313" key="2">
    <source>
        <dbReference type="EMBL" id="GKT24864.1"/>
    </source>
</evidence>
<dbReference type="InterPro" id="IPR019269">
    <property type="entry name" value="BLOC1_su2"/>
</dbReference>
<gene>
    <name evidence="2" type="ORF">ADUPG1_012867</name>
</gene>
<dbReference type="EMBL" id="BQXS01012550">
    <property type="protein sequence ID" value="GKT24864.1"/>
    <property type="molecule type" value="Genomic_DNA"/>
</dbReference>
<sequence length="114" mass="12941">MSTPKVPSLTHWAKSAMDTSTEYLKAEAQVPVKELQTLQKINKHLTDQYKDVDTMLEHCTSTTSRAQAAAKEIEEFCQSLVKIEDGLASMEQVVEELDQFTKVLEDNIDHDTRK</sequence>
<dbReference type="Proteomes" id="UP001057375">
    <property type="component" value="Unassembled WGS sequence"/>
</dbReference>
<name>A0ABQ5K467_9EUKA</name>
<comment type="similarity">
    <text evidence="1">Belongs to the BLOC1S2 family.</text>
</comment>
<comment type="caution">
    <text evidence="2">The sequence shown here is derived from an EMBL/GenBank/DDBJ whole genome shotgun (WGS) entry which is preliminary data.</text>
</comment>
<reference evidence="2" key="1">
    <citation type="submission" date="2022-03" db="EMBL/GenBank/DDBJ databases">
        <title>Draft genome sequence of Aduncisulcus paluster, a free-living microaerophilic Fornicata.</title>
        <authorList>
            <person name="Yuyama I."/>
            <person name="Kume K."/>
            <person name="Tamura T."/>
            <person name="Inagaki Y."/>
            <person name="Hashimoto T."/>
        </authorList>
    </citation>
    <scope>NUCLEOTIDE SEQUENCE</scope>
    <source>
        <strain evidence="2">NY0171</strain>
    </source>
</reference>
<dbReference type="Pfam" id="PF10046">
    <property type="entry name" value="BLOC1_2"/>
    <property type="match status" value="1"/>
</dbReference>
<protein>
    <submittedName>
        <fullName evidence="2">Biogenesis of lysosome-related organelles complex-1, subunit 2 like protein</fullName>
    </submittedName>
</protein>
<evidence type="ECO:0000256" key="1">
    <source>
        <dbReference type="ARBA" id="ARBA00008468"/>
    </source>
</evidence>
<keyword evidence="3" id="KW-1185">Reference proteome</keyword>
<evidence type="ECO:0000313" key="3">
    <source>
        <dbReference type="Proteomes" id="UP001057375"/>
    </source>
</evidence>